<accession>A0A3P7EWQ3</accession>
<sequence length="238" mass="26977">MVKMITENGDTKVVSTFDKYLSSAPYVSTGIPVHSTLLTTDRHWLKLRDYLFKKLITNNEKVMTIKGRLGQYIQTESCEGLDQNTDCGILEECRRKLMETTLTVVTAPEKEMEQMKRPTFRECQSEFRFSLVELNDIETILTVTGGENYIISINETLFGSIVKVEWSFGNAPVNLCNERYPCSSQRVASTQNQKGLLLVHVVREDAQKPYIGKATMLSDGGQAAFKLLLIYTEFGLLH</sequence>
<protein>
    <submittedName>
        <fullName evidence="1">Uncharacterized protein</fullName>
    </submittedName>
</protein>
<proteinExistence type="predicted"/>
<organism evidence="1">
    <name type="scientific">Toxocara canis</name>
    <name type="common">Canine roundworm</name>
    <dbReference type="NCBI Taxonomy" id="6265"/>
    <lineage>
        <taxon>Eukaryota</taxon>
        <taxon>Metazoa</taxon>
        <taxon>Ecdysozoa</taxon>
        <taxon>Nematoda</taxon>
        <taxon>Chromadorea</taxon>
        <taxon>Rhabditida</taxon>
        <taxon>Spirurina</taxon>
        <taxon>Ascaridomorpha</taxon>
        <taxon>Ascaridoidea</taxon>
        <taxon>Toxocaridae</taxon>
        <taxon>Toxocara</taxon>
    </lineage>
</organism>
<dbReference type="AlphaFoldDB" id="A0A3P7EWQ3"/>
<gene>
    <name evidence="1" type="ORF">TCNE_LOCUS2266</name>
</gene>
<name>A0A3P7EWQ3_TOXCA</name>
<evidence type="ECO:0000313" key="1">
    <source>
        <dbReference type="EMBL" id="VDM27770.1"/>
    </source>
</evidence>
<dbReference type="EMBL" id="UYWY01002161">
    <property type="protein sequence ID" value="VDM27770.1"/>
    <property type="molecule type" value="Genomic_DNA"/>
</dbReference>
<reference evidence="1" key="1">
    <citation type="submission" date="2018-11" db="EMBL/GenBank/DDBJ databases">
        <authorList>
            <consortium name="Pathogen Informatics"/>
        </authorList>
    </citation>
    <scope>NUCLEOTIDE SEQUENCE [LARGE SCALE GENOMIC DNA]</scope>
</reference>